<reference evidence="3 4" key="1">
    <citation type="submission" date="2024-10" db="EMBL/GenBank/DDBJ databases">
        <title>Updated reference genomes for cyclostephanoid diatoms.</title>
        <authorList>
            <person name="Roberts W.R."/>
            <person name="Alverson A.J."/>
        </authorList>
    </citation>
    <scope>NUCLEOTIDE SEQUENCE [LARGE SCALE GENOMIC DNA]</scope>
    <source>
        <strain evidence="3 4">AJA010-31</strain>
    </source>
</reference>
<dbReference type="PANTHER" id="PTHR33683:SF46">
    <property type="entry name" value="SUSHI DOMAIN-CONTAINING PROTEIN"/>
    <property type="match status" value="1"/>
</dbReference>
<feature type="transmembrane region" description="Helical" evidence="1">
    <location>
        <begin position="1008"/>
        <end position="1028"/>
    </location>
</feature>
<dbReference type="Proteomes" id="UP001530400">
    <property type="component" value="Unassembled WGS sequence"/>
</dbReference>
<protein>
    <submittedName>
        <fullName evidence="3">Uncharacterized protein</fullName>
    </submittedName>
</protein>
<dbReference type="AlphaFoldDB" id="A0ABD3QRZ4"/>
<evidence type="ECO:0000313" key="3">
    <source>
        <dbReference type="EMBL" id="KAL3802933.1"/>
    </source>
</evidence>
<keyword evidence="1" id="KW-0472">Membrane</keyword>
<organism evidence="3 4">
    <name type="scientific">Cyclotella atomus</name>
    <dbReference type="NCBI Taxonomy" id="382360"/>
    <lineage>
        <taxon>Eukaryota</taxon>
        <taxon>Sar</taxon>
        <taxon>Stramenopiles</taxon>
        <taxon>Ochrophyta</taxon>
        <taxon>Bacillariophyta</taxon>
        <taxon>Coscinodiscophyceae</taxon>
        <taxon>Thalassiosirophycidae</taxon>
        <taxon>Stephanodiscales</taxon>
        <taxon>Stephanodiscaceae</taxon>
        <taxon>Cyclotella</taxon>
    </lineage>
</organism>
<keyword evidence="4" id="KW-1185">Reference proteome</keyword>
<proteinExistence type="predicted"/>
<evidence type="ECO:0000256" key="1">
    <source>
        <dbReference type="SAM" id="Phobius"/>
    </source>
</evidence>
<keyword evidence="1" id="KW-1133">Transmembrane helix</keyword>
<dbReference type="PANTHER" id="PTHR33683">
    <property type="entry name" value="1, PUTATIVE-RELATED"/>
    <property type="match status" value="1"/>
</dbReference>
<comment type="caution">
    <text evidence="3">The sequence shown here is derived from an EMBL/GenBank/DDBJ whole genome shotgun (WGS) entry which is preliminary data.</text>
</comment>
<name>A0ABD3QRZ4_9STRA</name>
<evidence type="ECO:0000313" key="4">
    <source>
        <dbReference type="Proteomes" id="UP001530400"/>
    </source>
</evidence>
<sequence>MKRPHMSIGRGSNMFSTLIGLAVMASASQDMQLDTTTRRVQSSRHTQLSTTYSGTIEATHGVSFQLENTADSSIILSGLGLNVRTSPTTMGAGMVAGDEGPCRVKVYTRSIDGEYGLALDTSGVTCMGPEEETLISDDMFLRYYQEVNNSRELSEGEERKMQDEWNPLVIGAGSIMEVYVVVLPVEGDASGIQPILLSSIGSTEGSLYTSDSMLSLYEGSSVTNGYLVDAAANGGSVTDIPSEIKPTIFNGAVYYDRLPASLSVTDYYKNLEYSLQSGPSTLGYLGCDTELGTGYLDSIGSYGVMFDVISLVDQGSDDEVAPMTKYAEIYGMDLYIRNMVETSFEVYVRSNGGSDYTSYYEQSGQTSINENWTLIAKGSVVGMGPDVGTPIPAEAWLKNLVLKPGDSTGFYVTVLDEPHLRYRKSDLAEGAIFAEDGNLAIGVGRSWGQYPLAGDGSDTFFANREFSGAFRYHAHEGICQTPPPTPAVTTLAPVAPPDGLCSGSTSLKSTFQDGTGSFGALFDVVGKVSEVTLRGIDLNIDWNDSDSADVTVYAKKGTWFGFQNDKDSWPHVLVNTTIYKPADFPNRDVTGPYISIEHKMRSAIIPDWAFTPLTIKGGETWAFYVLTSVPDLRYTMGTTIGEVFASSPEIDILQGAGAADFPAFGSGLPEYGNVEYTFYAPRVFNGNLRYDYFAECPSEAPSISIPPTPTPIVKTSVTYMFYVEHGPSIVASDVPQDMERGVRTVLDAFLVDKKNDLHELVLDDGFYISDISAGVVPPADLGYLCVPTPPNLCTPIGVEVESSHLATASTEQVAYYLYRQASILPSLINVNGYKIVYVGKNAVETNNEITLSGVPGREMGDSEQEFFAKALQEFLNSQVTVDPTDEDALKIVAVSVNGQVIESKTTIARDGQRRLQSSNRINVQVKGQYRPPPEIDFGAIVEDSINSDPDRMARELKSPRPELQGTAGEVSITSDYFQEADVIGSKEIKTFPTTIILEDTTNPRKGTLNMMAGVVGALIMGLAAAFFLRPHRRAAMFGSKQNYDAQLHTQLVDREQGFVDEKVVYRDQYQDNGYQY</sequence>
<accession>A0ABD3QRZ4</accession>
<dbReference type="EMBL" id="JALLPJ020000082">
    <property type="protein sequence ID" value="KAL3802933.1"/>
    <property type="molecule type" value="Genomic_DNA"/>
</dbReference>
<gene>
    <name evidence="3" type="ORF">ACHAWO_003565</name>
</gene>
<feature type="signal peptide" evidence="2">
    <location>
        <begin position="1"/>
        <end position="27"/>
    </location>
</feature>
<keyword evidence="2" id="KW-0732">Signal</keyword>
<evidence type="ECO:0000256" key="2">
    <source>
        <dbReference type="SAM" id="SignalP"/>
    </source>
</evidence>
<feature type="chain" id="PRO_5044882729" evidence="2">
    <location>
        <begin position="28"/>
        <end position="1076"/>
    </location>
</feature>
<keyword evidence="1" id="KW-0812">Transmembrane</keyword>